<feature type="transmembrane region" description="Helical" evidence="7">
    <location>
        <begin position="376"/>
        <end position="396"/>
    </location>
</feature>
<feature type="transmembrane region" description="Helical" evidence="7">
    <location>
        <begin position="408"/>
        <end position="429"/>
    </location>
</feature>
<evidence type="ECO:0000256" key="7">
    <source>
        <dbReference type="SAM" id="Phobius"/>
    </source>
</evidence>
<feature type="transmembrane region" description="Helical" evidence="7">
    <location>
        <begin position="48"/>
        <end position="66"/>
    </location>
</feature>
<feature type="transmembrane region" description="Helical" evidence="7">
    <location>
        <begin position="177"/>
        <end position="196"/>
    </location>
</feature>
<protein>
    <recommendedName>
        <fullName evidence="8">Major facilitator superfamily (MFS) profile domain-containing protein</fullName>
    </recommendedName>
</protein>
<feature type="compositionally biased region" description="Basic and acidic residues" evidence="6">
    <location>
        <begin position="13"/>
        <end position="24"/>
    </location>
</feature>
<gene>
    <name evidence="9" type="ORF">PMG11_11288</name>
</gene>
<evidence type="ECO:0000256" key="1">
    <source>
        <dbReference type="ARBA" id="ARBA00004141"/>
    </source>
</evidence>
<dbReference type="PANTHER" id="PTHR43791:SF47">
    <property type="entry name" value="MAJOR FACILITATOR SUPERFAMILY (MFS) PROFILE DOMAIN-CONTAINING PROTEIN-RELATED"/>
    <property type="match status" value="1"/>
</dbReference>
<dbReference type="OrthoDB" id="3639251at2759"/>
<dbReference type="STRING" id="104259.A0A0F7U3F5"/>
<dbReference type="GO" id="GO:0022857">
    <property type="term" value="F:transmembrane transporter activity"/>
    <property type="evidence" value="ECO:0007669"/>
    <property type="project" value="InterPro"/>
</dbReference>
<feature type="transmembrane region" description="Helical" evidence="7">
    <location>
        <begin position="284"/>
        <end position="308"/>
    </location>
</feature>
<proteinExistence type="predicted"/>
<keyword evidence="5 7" id="KW-0472">Membrane</keyword>
<evidence type="ECO:0000313" key="9">
    <source>
        <dbReference type="EMBL" id="CEJ62801.1"/>
    </source>
</evidence>
<dbReference type="Proteomes" id="UP000042958">
    <property type="component" value="Unassembled WGS sequence"/>
</dbReference>
<dbReference type="PANTHER" id="PTHR43791">
    <property type="entry name" value="PERMEASE-RELATED"/>
    <property type="match status" value="1"/>
</dbReference>
<evidence type="ECO:0000259" key="8">
    <source>
        <dbReference type="PROSITE" id="PS50850"/>
    </source>
</evidence>
<dbReference type="Gene3D" id="1.20.1250.20">
    <property type="entry name" value="MFS general substrate transporter like domains"/>
    <property type="match status" value="2"/>
</dbReference>
<dbReference type="SUPFAM" id="SSF103473">
    <property type="entry name" value="MFS general substrate transporter"/>
    <property type="match status" value="1"/>
</dbReference>
<feature type="domain" description="Major facilitator superfamily (MFS) profile" evidence="8">
    <location>
        <begin position="48"/>
        <end position="467"/>
    </location>
</feature>
<evidence type="ECO:0000256" key="4">
    <source>
        <dbReference type="ARBA" id="ARBA00022989"/>
    </source>
</evidence>
<feature type="transmembrane region" description="Helical" evidence="7">
    <location>
        <begin position="86"/>
        <end position="108"/>
    </location>
</feature>
<keyword evidence="2" id="KW-0813">Transport</keyword>
<dbReference type="InterPro" id="IPR020846">
    <property type="entry name" value="MFS_dom"/>
</dbReference>
<evidence type="ECO:0000256" key="3">
    <source>
        <dbReference type="ARBA" id="ARBA00022692"/>
    </source>
</evidence>
<evidence type="ECO:0000313" key="10">
    <source>
        <dbReference type="Proteomes" id="UP000042958"/>
    </source>
</evidence>
<keyword evidence="3 7" id="KW-0812">Transmembrane</keyword>
<sequence length="486" mass="54268">MEKQTIDLEETQEMEKSQLQHEQPDPDADEEFSYAEQRKIIHKVDRRLLIIAGLMQAVSFLDRANMSNAAVAGMTAELGMEFGNRYSITLLVFFAPYIVFEFPATIAVRKIGPRKFLSTIVLLWGIIMMCFGFVQSWVSLIPLRMLLGALEAGSFPGMYYLVSSWYSRFDLYKRISIFYLIGVLGSAASGVLALGFSRMDELANYSGWRWIFIMEGILTCLIGLLGYVFMVSFPSQCHQVRWFLTPQESAYILRRLDRDRGDADVEGEKFNWRAFLSAGLEFKVWGFALAFLCSTMQAYSIGFFLPVLLKQKMSFSEAASQALSSPPYLAAMALMYIEGLVSDKLRLRSPMLYLNCAMSIIGLCLMEWAPSAGVQYLGAILVCAGCSANIPSLMVFQANNIRGQWKRAFCSASLISFGGTGGIVGSLVFRSQDKALYLPGIVACLVANGVIVIIVTCLVLFFMIKNRQAEKGLALIEGLQSFRYVL</sequence>
<evidence type="ECO:0000256" key="2">
    <source>
        <dbReference type="ARBA" id="ARBA00022448"/>
    </source>
</evidence>
<dbReference type="GO" id="GO:0016020">
    <property type="term" value="C:membrane"/>
    <property type="evidence" value="ECO:0007669"/>
    <property type="project" value="UniProtKB-SubCell"/>
</dbReference>
<evidence type="ECO:0000256" key="5">
    <source>
        <dbReference type="ARBA" id="ARBA00023136"/>
    </source>
</evidence>
<feature type="transmembrane region" description="Helical" evidence="7">
    <location>
        <begin position="120"/>
        <end position="140"/>
    </location>
</feature>
<dbReference type="EMBL" id="CDHK01000024">
    <property type="protein sequence ID" value="CEJ62801.1"/>
    <property type="molecule type" value="Genomic_DNA"/>
</dbReference>
<name>A0A0F7U3F5_PENBI</name>
<dbReference type="AlphaFoldDB" id="A0A0F7U3F5"/>
<organism evidence="9 10">
    <name type="scientific">Penicillium brasilianum</name>
    <dbReference type="NCBI Taxonomy" id="104259"/>
    <lineage>
        <taxon>Eukaryota</taxon>
        <taxon>Fungi</taxon>
        <taxon>Dikarya</taxon>
        <taxon>Ascomycota</taxon>
        <taxon>Pezizomycotina</taxon>
        <taxon>Eurotiomycetes</taxon>
        <taxon>Eurotiomycetidae</taxon>
        <taxon>Eurotiales</taxon>
        <taxon>Aspergillaceae</taxon>
        <taxon>Penicillium</taxon>
    </lineage>
</organism>
<feature type="transmembrane region" description="Helical" evidence="7">
    <location>
        <begin position="352"/>
        <end position="370"/>
    </location>
</feature>
<feature type="transmembrane region" description="Helical" evidence="7">
    <location>
        <begin position="435"/>
        <end position="464"/>
    </location>
</feature>
<comment type="subcellular location">
    <subcellularLocation>
        <location evidence="1">Membrane</location>
        <topology evidence="1">Multi-pass membrane protein</topology>
    </subcellularLocation>
</comment>
<dbReference type="InterPro" id="IPR011701">
    <property type="entry name" value="MFS"/>
</dbReference>
<feature type="transmembrane region" description="Helical" evidence="7">
    <location>
        <begin position="208"/>
        <end position="233"/>
    </location>
</feature>
<keyword evidence="10" id="KW-1185">Reference proteome</keyword>
<dbReference type="Pfam" id="PF07690">
    <property type="entry name" value="MFS_1"/>
    <property type="match status" value="1"/>
</dbReference>
<evidence type="ECO:0000256" key="6">
    <source>
        <dbReference type="SAM" id="MobiDB-lite"/>
    </source>
</evidence>
<keyword evidence="4 7" id="KW-1133">Transmembrane helix</keyword>
<reference evidence="10" key="1">
    <citation type="journal article" date="2015" name="Genome Announc.">
        <title>Draft genome sequence of the fungus Penicillium brasilianum MG11.</title>
        <authorList>
            <person name="Horn F."/>
            <person name="Linde J."/>
            <person name="Mattern D.J."/>
            <person name="Walther G."/>
            <person name="Guthke R."/>
            <person name="Brakhage A.A."/>
            <person name="Valiante V."/>
        </authorList>
    </citation>
    <scope>NUCLEOTIDE SEQUENCE [LARGE SCALE GENOMIC DNA]</scope>
    <source>
        <strain evidence="10">MG11</strain>
    </source>
</reference>
<accession>A0A0F7U3F5</accession>
<dbReference type="FunFam" id="1.20.1250.20:FF:000018">
    <property type="entry name" value="MFS transporter permease"/>
    <property type="match status" value="1"/>
</dbReference>
<dbReference type="PROSITE" id="PS50850">
    <property type="entry name" value="MFS"/>
    <property type="match status" value="1"/>
</dbReference>
<feature type="region of interest" description="Disordered" evidence="6">
    <location>
        <begin position="1"/>
        <end position="28"/>
    </location>
</feature>
<dbReference type="InterPro" id="IPR036259">
    <property type="entry name" value="MFS_trans_sf"/>
</dbReference>